<evidence type="ECO:0000313" key="2">
    <source>
        <dbReference type="EMBL" id="MPR23837.1"/>
    </source>
</evidence>
<keyword evidence="3" id="KW-1185">Reference proteome</keyword>
<organism evidence="2 3">
    <name type="scientific">Microvirga tunisiensis</name>
    <dbReference type="NCBI Taxonomy" id="2108360"/>
    <lineage>
        <taxon>Bacteria</taxon>
        <taxon>Pseudomonadati</taxon>
        <taxon>Pseudomonadota</taxon>
        <taxon>Alphaproteobacteria</taxon>
        <taxon>Hyphomicrobiales</taxon>
        <taxon>Methylobacteriaceae</taxon>
        <taxon>Microvirga</taxon>
    </lineage>
</organism>
<dbReference type="AlphaFoldDB" id="A0A5N7MAQ6"/>
<feature type="chain" id="PRO_5030135231" description="Lipoprotein" evidence="1">
    <location>
        <begin position="18"/>
        <end position="317"/>
    </location>
</feature>
<dbReference type="Proteomes" id="UP000403266">
    <property type="component" value="Unassembled WGS sequence"/>
</dbReference>
<feature type="signal peptide" evidence="1">
    <location>
        <begin position="1"/>
        <end position="17"/>
    </location>
</feature>
<comment type="caution">
    <text evidence="2">The sequence shown here is derived from an EMBL/GenBank/DDBJ whole genome shotgun (WGS) entry which is preliminary data.</text>
</comment>
<dbReference type="PROSITE" id="PS51257">
    <property type="entry name" value="PROKAR_LIPOPROTEIN"/>
    <property type="match status" value="1"/>
</dbReference>
<keyword evidence="1" id="KW-0732">Signal</keyword>
<evidence type="ECO:0000313" key="3">
    <source>
        <dbReference type="Proteomes" id="UP000403266"/>
    </source>
</evidence>
<protein>
    <recommendedName>
        <fullName evidence="4">Lipoprotein</fullName>
    </recommendedName>
</protein>
<proteinExistence type="predicted"/>
<evidence type="ECO:0000256" key="1">
    <source>
        <dbReference type="SAM" id="SignalP"/>
    </source>
</evidence>
<evidence type="ECO:0008006" key="4">
    <source>
        <dbReference type="Google" id="ProtNLM"/>
    </source>
</evidence>
<dbReference type="RefSeq" id="WP_152708734.1">
    <property type="nucleotide sequence ID" value="NZ_VOSJ01000001.1"/>
</dbReference>
<name>A0A5N7MAQ6_9HYPH</name>
<dbReference type="EMBL" id="VOSK01000001">
    <property type="protein sequence ID" value="MPR23837.1"/>
    <property type="molecule type" value="Genomic_DNA"/>
</dbReference>
<sequence>MFFSAARQIRLGSIAFAAAVFVAGCSQNSIEPGDVQAVRDSYEDVVSSLSDNPGQVRGFSLALYRIAVPGKFPEISDDFDPSKPLPVAVDRGAMPAIGTDTFFEAIVQAAPKVAGMTPATIVNKYVSEDSMLLSRQEAWVRDWQVRNRIRVRNERQEAERRQQLLSQFHPIRPSYSWWQSKPVLRFSIFNPLDVPLTKVGIDLDLFDANGQALASGFVEGALQTPLQPGTETTAAFDLSRYEAFSRRGLQSVVGGFQVVLKVKNVWSGQKSLIDTNSNVDAVVEARQNAVIDLLSKIREARENLSKFRITFDEGKTS</sequence>
<reference evidence="2 3" key="1">
    <citation type="journal article" date="2019" name="Syst. Appl. Microbiol.">
        <title>Microvirga tunisiensis sp. nov., a root nodule symbiotic bacterium isolated from Lupinus micranthus and L. luteus grown in Northern Tunisia.</title>
        <authorList>
            <person name="Msaddak A."/>
            <person name="Rejili M."/>
            <person name="Duran D."/>
            <person name="Mars M."/>
            <person name="Palacios J.M."/>
            <person name="Ruiz-Argueso T."/>
            <person name="Rey L."/>
            <person name="Imperial J."/>
        </authorList>
    </citation>
    <scope>NUCLEOTIDE SEQUENCE [LARGE SCALE GENOMIC DNA]</scope>
    <source>
        <strain evidence="2 3">Lmie10</strain>
    </source>
</reference>
<dbReference type="OrthoDB" id="9972182at2"/>
<accession>A0A5N7MAQ6</accession>
<gene>
    <name evidence="2" type="ORF">FS320_01025</name>
</gene>